<dbReference type="GO" id="GO:0006281">
    <property type="term" value="P:DNA repair"/>
    <property type="evidence" value="ECO:0007669"/>
    <property type="project" value="UniProtKB-KW"/>
</dbReference>
<evidence type="ECO:0000256" key="3">
    <source>
        <dbReference type="ARBA" id="ARBA00012417"/>
    </source>
</evidence>
<comment type="subunit">
    <text evidence="2">Monomer.</text>
</comment>
<dbReference type="InterPro" id="IPR043502">
    <property type="entry name" value="DNA/RNA_pol_sf"/>
</dbReference>
<dbReference type="Proteomes" id="UP000245629">
    <property type="component" value="Chromosome 4"/>
</dbReference>
<dbReference type="CDD" id="cd01700">
    <property type="entry name" value="PolY_Pol_V_umuC"/>
    <property type="match status" value="1"/>
</dbReference>
<dbReference type="Gene3D" id="3.40.1170.60">
    <property type="match status" value="1"/>
</dbReference>
<dbReference type="PROSITE" id="PS50173">
    <property type="entry name" value="UMUC"/>
    <property type="match status" value="1"/>
</dbReference>
<dbReference type="EMBL" id="CP029355">
    <property type="protein sequence ID" value="AWK88590.1"/>
    <property type="molecule type" value="Genomic_DNA"/>
</dbReference>
<dbReference type="GO" id="GO:0009432">
    <property type="term" value="P:SOS response"/>
    <property type="evidence" value="ECO:0007669"/>
    <property type="project" value="UniProtKB-KW"/>
</dbReference>
<dbReference type="InterPro" id="IPR043128">
    <property type="entry name" value="Rev_trsase/Diguanyl_cyclase"/>
</dbReference>
<dbReference type="InterPro" id="IPR024728">
    <property type="entry name" value="PolY_HhH_motif"/>
</dbReference>
<dbReference type="Gene3D" id="3.30.70.270">
    <property type="match status" value="1"/>
</dbReference>
<evidence type="ECO:0000256" key="4">
    <source>
        <dbReference type="ARBA" id="ARBA00022763"/>
    </source>
</evidence>
<proteinExistence type="inferred from homology"/>
<dbReference type="InterPro" id="IPR025188">
    <property type="entry name" value="DUF4113"/>
</dbReference>
<dbReference type="GO" id="GO:0005829">
    <property type="term" value="C:cytosol"/>
    <property type="evidence" value="ECO:0007669"/>
    <property type="project" value="TreeGrafter"/>
</dbReference>
<dbReference type="Pfam" id="PF11798">
    <property type="entry name" value="IMS_HHH"/>
    <property type="match status" value="1"/>
</dbReference>
<dbReference type="GO" id="GO:0003684">
    <property type="term" value="F:damaged DNA binding"/>
    <property type="evidence" value="ECO:0007669"/>
    <property type="project" value="InterPro"/>
</dbReference>
<organism evidence="11 12">
    <name type="scientific">Azospirillum thermophilum</name>
    <dbReference type="NCBI Taxonomy" id="2202148"/>
    <lineage>
        <taxon>Bacteria</taxon>
        <taxon>Pseudomonadati</taxon>
        <taxon>Pseudomonadota</taxon>
        <taxon>Alphaproteobacteria</taxon>
        <taxon>Rhodospirillales</taxon>
        <taxon>Azospirillaceae</taxon>
        <taxon>Azospirillum</taxon>
    </lineage>
</organism>
<evidence type="ECO:0000259" key="10">
    <source>
        <dbReference type="PROSITE" id="PS50173"/>
    </source>
</evidence>
<dbReference type="OrthoDB" id="9808813at2"/>
<name>A0A2S2CW11_9PROT</name>
<protein>
    <recommendedName>
        <fullName evidence="3">DNA-directed DNA polymerase</fullName>
        <ecNumber evidence="3">2.7.7.7</ecNumber>
    </recommendedName>
</protein>
<gene>
    <name evidence="11" type="ORF">DEW08_21055</name>
</gene>
<dbReference type="GO" id="GO:0003887">
    <property type="term" value="F:DNA-directed DNA polymerase activity"/>
    <property type="evidence" value="ECO:0007669"/>
    <property type="project" value="TreeGrafter"/>
</dbReference>
<dbReference type="RefSeq" id="WP_109331028.1">
    <property type="nucleotide sequence ID" value="NZ_CP029355.1"/>
</dbReference>
<keyword evidence="7" id="KW-0742">SOS response</keyword>
<dbReference type="InterPro" id="IPR001126">
    <property type="entry name" value="UmuC"/>
</dbReference>
<evidence type="ECO:0000256" key="8">
    <source>
        <dbReference type="ARBA" id="ARBA00025589"/>
    </source>
</evidence>
<evidence type="ECO:0000256" key="7">
    <source>
        <dbReference type="ARBA" id="ARBA00023236"/>
    </source>
</evidence>
<dbReference type="EC" id="2.7.7.7" evidence="3"/>
<dbReference type="InterPro" id="IPR017961">
    <property type="entry name" value="DNA_pol_Y-fam_little_finger"/>
</dbReference>
<keyword evidence="12" id="KW-1185">Reference proteome</keyword>
<dbReference type="AlphaFoldDB" id="A0A2S2CW11"/>
<dbReference type="KEGG" id="azz:DEW08_21055"/>
<accession>A0A2S2CW11</accession>
<dbReference type="PANTHER" id="PTHR11076">
    <property type="entry name" value="DNA REPAIR POLYMERASE UMUC / TRANSFERASE FAMILY MEMBER"/>
    <property type="match status" value="1"/>
</dbReference>
<dbReference type="Pfam" id="PF13438">
    <property type="entry name" value="DUF4113"/>
    <property type="match status" value="1"/>
</dbReference>
<comment type="catalytic activity">
    <reaction evidence="9">
        <text>DNA(n) + a 2'-deoxyribonucleoside 5'-triphosphate = DNA(n+1) + diphosphate</text>
        <dbReference type="Rhea" id="RHEA:22508"/>
        <dbReference type="Rhea" id="RHEA-COMP:17339"/>
        <dbReference type="Rhea" id="RHEA-COMP:17340"/>
        <dbReference type="ChEBI" id="CHEBI:33019"/>
        <dbReference type="ChEBI" id="CHEBI:61560"/>
        <dbReference type="ChEBI" id="CHEBI:173112"/>
        <dbReference type="EC" id="2.7.7.7"/>
    </reaction>
</comment>
<evidence type="ECO:0000256" key="2">
    <source>
        <dbReference type="ARBA" id="ARBA00011245"/>
    </source>
</evidence>
<dbReference type="Pfam" id="PF00817">
    <property type="entry name" value="IMS"/>
    <property type="match status" value="1"/>
</dbReference>
<keyword evidence="5" id="KW-0741">SOS mutagenesis</keyword>
<dbReference type="GO" id="GO:0042276">
    <property type="term" value="P:error-prone translesion synthesis"/>
    <property type="evidence" value="ECO:0007669"/>
    <property type="project" value="TreeGrafter"/>
</dbReference>
<dbReference type="Gene3D" id="1.10.150.20">
    <property type="entry name" value="5' to 3' exonuclease, C-terminal subdomain"/>
    <property type="match status" value="1"/>
</dbReference>
<dbReference type="SUPFAM" id="SSF56672">
    <property type="entry name" value="DNA/RNA polymerases"/>
    <property type="match status" value="1"/>
</dbReference>
<dbReference type="Pfam" id="PF11799">
    <property type="entry name" value="IMS_C"/>
    <property type="match status" value="1"/>
</dbReference>
<evidence type="ECO:0000313" key="12">
    <source>
        <dbReference type="Proteomes" id="UP000245629"/>
    </source>
</evidence>
<sequence length="421" mass="46050">MARTLALVDCNNFYVSCERVFRPDLEGVPVGVLSNNDGCFVARSAELKALGVRMGQPLFEVRDLVRHHHVRVFSSNYALYGDMSARVTDCLRGFTPALEIYSIDESFLDLTGIGGDLSGYGAEIRQTVKRWTGIPVCVGIGPTKVLAKLSNHAAKKALLDDRGVCDLRDADAREHVLRAVPVEEVWGIGRRSAEKLSLLGVRTAADLRNLDPRLARQALTVVGERIVYELQGVACLSLDLVPPSRKTIAVTRSFGQPVTDWEPMREAVAAYATRAAEKLRAERLAAEALQVFMHTSPFRPGPTYSNAVTVELRPATDDTFALIAAAAAAARRIWRDGYAFSKAGVILPGLVPLERVQPDLLAAADRQRGTRLMKALDAINSTMGKDTLVPAATMGRAWRMRQEQRSPSYTTRLADVPVVQA</sequence>
<keyword evidence="4" id="KW-0227">DNA damage</keyword>
<comment type="function">
    <text evidence="8">Poorly processive, error-prone DNA polymerase involved in untargeted mutagenesis. Copies undamaged DNA at stalled replication forks, which arise in vivo from mismatched or misaligned primer ends. These misaligned primers can be extended by PolIV. Exhibits no 3'-5' exonuclease (proofreading) activity. May be involved in translesional synthesis, in conjunction with the beta clamp from PolIII.</text>
</comment>
<dbReference type="PANTHER" id="PTHR11076:SF34">
    <property type="entry name" value="PROTEIN UMUC"/>
    <property type="match status" value="1"/>
</dbReference>
<reference evidence="12" key="1">
    <citation type="submission" date="2018-05" db="EMBL/GenBank/DDBJ databases">
        <title>Azospirillum thermophila sp. nov., a novel isolated from hot spring.</title>
        <authorList>
            <person name="Zhao Z."/>
        </authorList>
    </citation>
    <scope>NUCLEOTIDE SEQUENCE [LARGE SCALE GENOMIC DNA]</scope>
    <source>
        <strain evidence="12">CFH 70021</strain>
    </source>
</reference>
<keyword evidence="6" id="KW-0234">DNA repair</keyword>
<evidence type="ECO:0000256" key="5">
    <source>
        <dbReference type="ARBA" id="ARBA00023199"/>
    </source>
</evidence>
<dbReference type="NCBIfam" id="NF002955">
    <property type="entry name" value="PRK03609.1"/>
    <property type="match status" value="1"/>
</dbReference>
<evidence type="ECO:0000256" key="9">
    <source>
        <dbReference type="ARBA" id="ARBA00049244"/>
    </source>
</evidence>
<dbReference type="InterPro" id="IPR050116">
    <property type="entry name" value="DNA_polymerase-Y"/>
</dbReference>
<evidence type="ECO:0000256" key="1">
    <source>
        <dbReference type="ARBA" id="ARBA00010945"/>
    </source>
</evidence>
<evidence type="ECO:0000256" key="6">
    <source>
        <dbReference type="ARBA" id="ARBA00023204"/>
    </source>
</evidence>
<feature type="domain" description="UmuC" evidence="10">
    <location>
        <begin position="5"/>
        <end position="189"/>
    </location>
</feature>
<comment type="similarity">
    <text evidence="1">Belongs to the DNA polymerase type-Y family.</text>
</comment>
<evidence type="ECO:0000313" key="11">
    <source>
        <dbReference type="EMBL" id="AWK88590.1"/>
    </source>
</evidence>